<evidence type="ECO:0000256" key="2">
    <source>
        <dbReference type="ARBA" id="ARBA00022475"/>
    </source>
</evidence>
<feature type="transmembrane region" description="Helical" evidence="7">
    <location>
        <begin position="87"/>
        <end position="107"/>
    </location>
</feature>
<keyword evidence="4 7" id="KW-0812">Transmembrane</keyword>
<dbReference type="InterPro" id="IPR035952">
    <property type="entry name" value="Rhomboid-like_sf"/>
</dbReference>
<feature type="domain" description="Peptidase S54 rhomboid" evidence="8">
    <location>
        <begin position="141"/>
        <end position="280"/>
    </location>
</feature>
<dbReference type="Gene3D" id="1.20.1540.10">
    <property type="entry name" value="Rhomboid-like"/>
    <property type="match status" value="1"/>
</dbReference>
<evidence type="ECO:0000256" key="5">
    <source>
        <dbReference type="ARBA" id="ARBA00022989"/>
    </source>
</evidence>
<protein>
    <submittedName>
        <fullName evidence="9">Rhomboid family intramembrane serine protease</fullName>
    </submittedName>
</protein>
<comment type="caution">
    <text evidence="9">The sequence shown here is derived from an EMBL/GenBank/DDBJ whole genome shotgun (WGS) entry which is preliminary data.</text>
</comment>
<keyword evidence="9" id="KW-0378">Hydrolase</keyword>
<comment type="subcellular location">
    <subcellularLocation>
        <location evidence="1">Membrane</location>
        <topology evidence="1">Multi-pass membrane protein</topology>
    </subcellularLocation>
</comment>
<feature type="transmembrane region" description="Helical" evidence="7">
    <location>
        <begin position="150"/>
        <end position="167"/>
    </location>
</feature>
<feature type="transmembrane region" description="Helical" evidence="7">
    <location>
        <begin position="233"/>
        <end position="253"/>
    </location>
</feature>
<evidence type="ECO:0000313" key="10">
    <source>
        <dbReference type="Proteomes" id="UP000628710"/>
    </source>
</evidence>
<dbReference type="RefSeq" id="WP_199468570.1">
    <property type="nucleotide sequence ID" value="NZ_JAEMNX010000011.1"/>
</dbReference>
<keyword evidence="10" id="KW-1185">Reference proteome</keyword>
<dbReference type="Gene3D" id="3.30.70.2080">
    <property type="match status" value="1"/>
</dbReference>
<dbReference type="InterPro" id="IPR038244">
    <property type="entry name" value="NRho_sf"/>
</dbReference>
<evidence type="ECO:0000256" key="1">
    <source>
        <dbReference type="ARBA" id="ARBA00004141"/>
    </source>
</evidence>
<dbReference type="InterPro" id="IPR022764">
    <property type="entry name" value="Peptidase_S54_rhomboid_dom"/>
</dbReference>
<evidence type="ECO:0000256" key="6">
    <source>
        <dbReference type="ARBA" id="ARBA00023136"/>
    </source>
</evidence>
<feature type="transmembrane region" description="Helical" evidence="7">
    <location>
        <begin position="205"/>
        <end position="227"/>
    </location>
</feature>
<dbReference type="EMBL" id="JAEMNX010000011">
    <property type="protein sequence ID" value="MBJ7538162.1"/>
    <property type="molecule type" value="Genomic_DNA"/>
</dbReference>
<keyword evidence="5 7" id="KW-1133">Transmembrane helix</keyword>
<dbReference type="Proteomes" id="UP000628710">
    <property type="component" value="Unassembled WGS sequence"/>
</dbReference>
<accession>A0A934N1W8</accession>
<dbReference type="AlphaFoldDB" id="A0A934N1W8"/>
<dbReference type="GO" id="GO:0016020">
    <property type="term" value="C:membrane"/>
    <property type="evidence" value="ECO:0007669"/>
    <property type="project" value="UniProtKB-SubCell"/>
</dbReference>
<evidence type="ECO:0000259" key="8">
    <source>
        <dbReference type="Pfam" id="PF01694"/>
    </source>
</evidence>
<evidence type="ECO:0000313" key="9">
    <source>
        <dbReference type="EMBL" id="MBJ7538162.1"/>
    </source>
</evidence>
<dbReference type="SUPFAM" id="SSF144091">
    <property type="entry name" value="Rhomboid-like"/>
    <property type="match status" value="1"/>
</dbReference>
<dbReference type="Pfam" id="PF01694">
    <property type="entry name" value="Rhomboid"/>
    <property type="match status" value="1"/>
</dbReference>
<dbReference type="GO" id="GO:0004252">
    <property type="term" value="F:serine-type endopeptidase activity"/>
    <property type="evidence" value="ECO:0007669"/>
    <property type="project" value="InterPro"/>
</dbReference>
<gene>
    <name evidence="9" type="ORF">I8J31_10790</name>
</gene>
<reference evidence="9" key="1">
    <citation type="submission" date="2020-12" db="EMBL/GenBank/DDBJ databases">
        <title>Marinomonas arctica sp. nov., a psychrotolerant bacterium isolated from the Arctic.</title>
        <authorList>
            <person name="Zhang Y."/>
        </authorList>
    </citation>
    <scope>NUCLEOTIDE SEQUENCE</scope>
    <source>
        <strain evidence="9">C1424</strain>
    </source>
</reference>
<proteinExistence type="predicted"/>
<organism evidence="9 10">
    <name type="scientific">Marinomonas transparens</name>
    <dbReference type="NCBI Taxonomy" id="2795388"/>
    <lineage>
        <taxon>Bacteria</taxon>
        <taxon>Pseudomonadati</taxon>
        <taxon>Pseudomonadota</taxon>
        <taxon>Gammaproteobacteria</taxon>
        <taxon>Oceanospirillales</taxon>
        <taxon>Oceanospirillaceae</taxon>
        <taxon>Marinomonas</taxon>
    </lineage>
</organism>
<evidence type="ECO:0000256" key="7">
    <source>
        <dbReference type="SAM" id="Phobius"/>
    </source>
</evidence>
<sequence length="290" mass="32376">MYLVYQFDINEDPELLSQTLWRLKILHRVINSKGRNELWVTDQVHQDVVKQLVQVWKDDPDSLLNLSPSLTSSSGRQSSNLMMQIKAAPATIVVLAAAFFIALISQLGSDLSIVAYFTISPIQVFGTQIRFFSLANVLSQGEYWRLATPALLHFSVMHIVFNALWVWEIGKKLERLLGSIIWSVGVLIIAIVSNVLQYQMSGNPLFGGLSGVVYGLIGFAWLTPIIVKAWPLIISKQLMIFFVVWLAIGYTPFPEMVGLGSIANTAHTIGLVAGLVLSGVYWLVTRHRYS</sequence>
<name>A0A934N1W8_9GAMM</name>
<keyword evidence="6 7" id="KW-0472">Membrane</keyword>
<dbReference type="GO" id="GO:0006508">
    <property type="term" value="P:proteolysis"/>
    <property type="evidence" value="ECO:0007669"/>
    <property type="project" value="UniProtKB-KW"/>
</dbReference>
<keyword evidence="9" id="KW-0645">Protease</keyword>
<feature type="transmembrane region" description="Helical" evidence="7">
    <location>
        <begin position="265"/>
        <end position="284"/>
    </location>
</feature>
<keyword evidence="3" id="KW-0997">Cell inner membrane</keyword>
<evidence type="ECO:0000256" key="4">
    <source>
        <dbReference type="ARBA" id="ARBA00022692"/>
    </source>
</evidence>
<feature type="transmembrane region" description="Helical" evidence="7">
    <location>
        <begin position="179"/>
        <end position="198"/>
    </location>
</feature>
<evidence type="ECO:0000256" key="3">
    <source>
        <dbReference type="ARBA" id="ARBA00022519"/>
    </source>
</evidence>
<keyword evidence="2" id="KW-1003">Cell membrane</keyword>
<dbReference type="PANTHER" id="PTHR43066:SF26">
    <property type="entry name" value="RHOMBOID PROTEASE GLPG"/>
    <property type="match status" value="1"/>
</dbReference>
<dbReference type="PANTHER" id="PTHR43066">
    <property type="entry name" value="RHOMBOID-RELATED PROTEIN"/>
    <property type="match status" value="1"/>
</dbReference>